<evidence type="ECO:0000256" key="5">
    <source>
        <dbReference type="ARBA" id="ARBA00022989"/>
    </source>
</evidence>
<feature type="transmembrane region" description="Helical" evidence="7">
    <location>
        <begin position="301"/>
        <end position="321"/>
    </location>
</feature>
<dbReference type="InterPro" id="IPR045621">
    <property type="entry name" value="BPD_transp_1_N"/>
</dbReference>
<feature type="transmembrane region" description="Helical" evidence="7">
    <location>
        <begin position="28"/>
        <end position="50"/>
    </location>
</feature>
<proteinExistence type="inferred from homology"/>
<dbReference type="Pfam" id="PF00528">
    <property type="entry name" value="BPD_transp_1"/>
    <property type="match status" value="1"/>
</dbReference>
<feature type="transmembrane region" description="Helical" evidence="7">
    <location>
        <begin position="333"/>
        <end position="353"/>
    </location>
</feature>
<dbReference type="Gene3D" id="1.10.3720.10">
    <property type="entry name" value="MetI-like"/>
    <property type="match status" value="1"/>
</dbReference>
<dbReference type="EMBL" id="FCOC02000013">
    <property type="protein sequence ID" value="SAL38465.1"/>
    <property type="molecule type" value="Genomic_DNA"/>
</dbReference>
<comment type="subcellular location">
    <subcellularLocation>
        <location evidence="1 7">Cell membrane</location>
        <topology evidence="1 7">Multi-pass membrane protein</topology>
    </subcellularLocation>
</comment>
<feature type="domain" description="ABC transmembrane type-1" evidence="8">
    <location>
        <begin position="119"/>
        <end position="346"/>
    </location>
</feature>
<evidence type="ECO:0000259" key="8">
    <source>
        <dbReference type="PROSITE" id="PS50928"/>
    </source>
</evidence>
<evidence type="ECO:0000256" key="2">
    <source>
        <dbReference type="ARBA" id="ARBA00022448"/>
    </source>
</evidence>
<dbReference type="CDD" id="cd06261">
    <property type="entry name" value="TM_PBP2"/>
    <property type="match status" value="1"/>
</dbReference>
<reference evidence="9 10" key="1">
    <citation type="submission" date="2016-01" db="EMBL/GenBank/DDBJ databases">
        <authorList>
            <person name="Oliw E.H."/>
        </authorList>
    </citation>
    <scope>NUCLEOTIDE SEQUENCE [LARGE SCALE GENOMIC DNA]</scope>
    <source>
        <strain evidence="9">LMG 22029</strain>
    </source>
</reference>
<keyword evidence="5 7" id="KW-1133">Transmembrane helix</keyword>
<accession>A0A158H2B5</accession>
<sequence>MSVAARLTIFQRARGVLAGHAGVRRGWLLVHWMLMLAVTFIGLLGVTFFIGRKIPIDPLLAMLGERASPQAYAAARLALGLDKPLIVQFFIYVRDVLHGNLGMSLLTSNPVVDDIKRVFPATLELATLSTFMGIVIGVPLGVAAAVKHNRWIDHVARFIGLAGSSLPVFWLALMGLLLFYAKLHWVSGPGRIDPLYDGLVDTRTGSLLIDSIIAGEWDVLKNALSHIVLPTAILAFYSIAYLSRMTRSFMLEQLSQEYIVTARAMGLSERRVIWRHAFGNIAVPLLTVIALAYSYLLEGSVLTEIVFAWPGIGSYLTGALLNADMNAVLGSTLVIGATFITLNLLTDALYRVFDPRAQ</sequence>
<feature type="transmembrane region" description="Helical" evidence="7">
    <location>
        <begin position="273"/>
        <end position="295"/>
    </location>
</feature>
<dbReference type="Pfam" id="PF19300">
    <property type="entry name" value="BPD_transp_1_N"/>
    <property type="match status" value="1"/>
</dbReference>
<feature type="transmembrane region" description="Helical" evidence="7">
    <location>
        <begin position="158"/>
        <end position="181"/>
    </location>
</feature>
<evidence type="ECO:0000256" key="3">
    <source>
        <dbReference type="ARBA" id="ARBA00022475"/>
    </source>
</evidence>
<dbReference type="SUPFAM" id="SSF161098">
    <property type="entry name" value="MetI-like"/>
    <property type="match status" value="1"/>
</dbReference>
<organism evidence="9 10">
    <name type="scientific">Caballeronia sordidicola</name>
    <name type="common">Burkholderia sordidicola</name>
    <dbReference type="NCBI Taxonomy" id="196367"/>
    <lineage>
        <taxon>Bacteria</taxon>
        <taxon>Pseudomonadati</taxon>
        <taxon>Pseudomonadota</taxon>
        <taxon>Betaproteobacteria</taxon>
        <taxon>Burkholderiales</taxon>
        <taxon>Burkholderiaceae</taxon>
        <taxon>Caballeronia</taxon>
    </lineage>
</organism>
<dbReference type="GO" id="GO:0005886">
    <property type="term" value="C:plasma membrane"/>
    <property type="evidence" value="ECO:0007669"/>
    <property type="project" value="UniProtKB-SubCell"/>
</dbReference>
<dbReference type="PANTHER" id="PTHR43163">
    <property type="entry name" value="DIPEPTIDE TRANSPORT SYSTEM PERMEASE PROTEIN DPPB-RELATED"/>
    <property type="match status" value="1"/>
</dbReference>
<dbReference type="PANTHER" id="PTHR43163:SF8">
    <property type="entry name" value="D,D-DIPEPTIDE TRANSPORT SYSTEM PERMEASE PROTEIN DDPB-RELATED"/>
    <property type="match status" value="1"/>
</dbReference>
<keyword evidence="4 7" id="KW-0812">Transmembrane</keyword>
<feature type="transmembrane region" description="Helical" evidence="7">
    <location>
        <begin position="125"/>
        <end position="146"/>
    </location>
</feature>
<evidence type="ECO:0000313" key="10">
    <source>
        <dbReference type="Proteomes" id="UP000054893"/>
    </source>
</evidence>
<keyword evidence="3" id="KW-1003">Cell membrane</keyword>
<feature type="transmembrane region" description="Helical" evidence="7">
    <location>
        <begin position="223"/>
        <end position="242"/>
    </location>
</feature>
<evidence type="ECO:0000256" key="7">
    <source>
        <dbReference type="RuleBase" id="RU363032"/>
    </source>
</evidence>
<protein>
    <submittedName>
        <fullName evidence="9">Binding-protein-dependent transport system inner membrane protein</fullName>
    </submittedName>
</protein>
<gene>
    <name evidence="9" type="ORF">AWB64_03979</name>
</gene>
<dbReference type="InterPro" id="IPR035906">
    <property type="entry name" value="MetI-like_sf"/>
</dbReference>
<dbReference type="OrthoDB" id="9803623at2"/>
<keyword evidence="6 7" id="KW-0472">Membrane</keyword>
<dbReference type="AlphaFoldDB" id="A0A158H2B5"/>
<dbReference type="GO" id="GO:0071916">
    <property type="term" value="F:dipeptide transmembrane transporter activity"/>
    <property type="evidence" value="ECO:0007669"/>
    <property type="project" value="TreeGrafter"/>
</dbReference>
<comment type="similarity">
    <text evidence="7">Belongs to the binding-protein-dependent transport system permease family.</text>
</comment>
<evidence type="ECO:0000256" key="6">
    <source>
        <dbReference type="ARBA" id="ARBA00023136"/>
    </source>
</evidence>
<dbReference type="PROSITE" id="PS50928">
    <property type="entry name" value="ABC_TM1"/>
    <property type="match status" value="1"/>
</dbReference>
<dbReference type="Proteomes" id="UP000054893">
    <property type="component" value="Unassembled WGS sequence"/>
</dbReference>
<dbReference type="InterPro" id="IPR000515">
    <property type="entry name" value="MetI-like"/>
</dbReference>
<evidence type="ECO:0000313" key="9">
    <source>
        <dbReference type="EMBL" id="SAL38465.1"/>
    </source>
</evidence>
<evidence type="ECO:0000256" key="4">
    <source>
        <dbReference type="ARBA" id="ARBA00022692"/>
    </source>
</evidence>
<name>A0A158H2B5_CABSO</name>
<keyword evidence="2 7" id="KW-0813">Transport</keyword>
<evidence type="ECO:0000256" key="1">
    <source>
        <dbReference type="ARBA" id="ARBA00004651"/>
    </source>
</evidence>